<feature type="transmembrane region" description="Helical" evidence="17">
    <location>
        <begin position="350"/>
        <end position="370"/>
    </location>
</feature>
<dbReference type="GO" id="GO:0005886">
    <property type="term" value="C:plasma membrane"/>
    <property type="evidence" value="ECO:0007669"/>
    <property type="project" value="TreeGrafter"/>
</dbReference>
<comment type="subcellular location">
    <subcellularLocation>
        <location evidence="1">Membrane</location>
        <topology evidence="1">Single-pass type I membrane protein</topology>
    </subcellularLocation>
</comment>
<evidence type="ECO:0000256" key="10">
    <source>
        <dbReference type="ARBA" id="ARBA00022989"/>
    </source>
</evidence>
<keyword evidence="8" id="KW-0418">Kinase</keyword>
<dbReference type="InterPro" id="IPR011009">
    <property type="entry name" value="Kinase-like_dom_sf"/>
</dbReference>
<dbReference type="EMBL" id="VIBQ01000246">
    <property type="protein sequence ID" value="KAB9659509.1"/>
    <property type="molecule type" value="Genomic_DNA"/>
</dbReference>
<comment type="caution">
    <text evidence="16">Lacks conserved residue(s) required for the propagation of feature annotation.</text>
</comment>
<evidence type="ECO:0000256" key="18">
    <source>
        <dbReference type="SAM" id="SignalP"/>
    </source>
</evidence>
<keyword evidence="3 16" id="KW-0245">EGF-like domain</keyword>
<evidence type="ECO:0000313" key="22">
    <source>
        <dbReference type="Proteomes" id="UP000327013"/>
    </source>
</evidence>
<evidence type="ECO:0000256" key="5">
    <source>
        <dbReference type="ARBA" id="ARBA00022692"/>
    </source>
</evidence>
<dbReference type="Gene3D" id="2.90.20.10">
    <property type="entry name" value="Plasmodium vivax P25 domain"/>
    <property type="match status" value="1"/>
</dbReference>
<dbReference type="SMART" id="SM00220">
    <property type="entry name" value="S_TKc"/>
    <property type="match status" value="1"/>
</dbReference>
<keyword evidence="2" id="KW-0723">Serine/threonine-protein kinase</keyword>
<dbReference type="OrthoDB" id="4062651at2759"/>
<keyword evidence="5 17" id="KW-0812">Transmembrane</keyword>
<evidence type="ECO:0000256" key="4">
    <source>
        <dbReference type="ARBA" id="ARBA00022679"/>
    </source>
</evidence>
<feature type="domain" description="Protein kinase" evidence="19">
    <location>
        <begin position="425"/>
        <end position="717"/>
    </location>
</feature>
<evidence type="ECO:0008006" key="23">
    <source>
        <dbReference type="Google" id="ProtNLM"/>
    </source>
</evidence>
<dbReference type="Pfam" id="PF00069">
    <property type="entry name" value="Pkinase"/>
    <property type="match status" value="1"/>
</dbReference>
<keyword evidence="10 17" id="KW-1133">Transmembrane helix</keyword>
<organism evidence="21 22">
    <name type="scientific">Carpinus fangiana</name>
    <dbReference type="NCBI Taxonomy" id="176857"/>
    <lineage>
        <taxon>Eukaryota</taxon>
        <taxon>Viridiplantae</taxon>
        <taxon>Streptophyta</taxon>
        <taxon>Embryophyta</taxon>
        <taxon>Tracheophyta</taxon>
        <taxon>Spermatophyta</taxon>
        <taxon>Magnoliopsida</taxon>
        <taxon>eudicotyledons</taxon>
        <taxon>Gunneridae</taxon>
        <taxon>Pentapetalae</taxon>
        <taxon>rosids</taxon>
        <taxon>fabids</taxon>
        <taxon>Fagales</taxon>
        <taxon>Betulaceae</taxon>
        <taxon>Carpinus</taxon>
    </lineage>
</organism>
<dbReference type="PROSITE" id="PS50026">
    <property type="entry name" value="EGF_3"/>
    <property type="match status" value="2"/>
</dbReference>
<comment type="catalytic activity">
    <reaction evidence="15">
        <text>L-threonyl-[protein] + ATP = O-phospho-L-threonyl-[protein] + ADP + H(+)</text>
        <dbReference type="Rhea" id="RHEA:46608"/>
        <dbReference type="Rhea" id="RHEA-COMP:11060"/>
        <dbReference type="Rhea" id="RHEA-COMP:11605"/>
        <dbReference type="ChEBI" id="CHEBI:15378"/>
        <dbReference type="ChEBI" id="CHEBI:30013"/>
        <dbReference type="ChEBI" id="CHEBI:30616"/>
        <dbReference type="ChEBI" id="CHEBI:61977"/>
        <dbReference type="ChEBI" id="CHEBI:456216"/>
    </reaction>
</comment>
<evidence type="ECO:0000256" key="13">
    <source>
        <dbReference type="ARBA" id="ARBA00023180"/>
    </source>
</evidence>
<evidence type="ECO:0000256" key="14">
    <source>
        <dbReference type="ARBA" id="ARBA00047558"/>
    </source>
</evidence>
<dbReference type="InterPro" id="IPR018097">
    <property type="entry name" value="EGF_Ca-bd_CS"/>
</dbReference>
<evidence type="ECO:0000256" key="15">
    <source>
        <dbReference type="ARBA" id="ARBA00047951"/>
    </source>
</evidence>
<dbReference type="InterPro" id="IPR025287">
    <property type="entry name" value="WAK_GUB"/>
</dbReference>
<dbReference type="SMART" id="SM00181">
    <property type="entry name" value="EGF"/>
    <property type="match status" value="2"/>
</dbReference>
<feature type="signal peptide" evidence="18">
    <location>
        <begin position="1"/>
        <end position="33"/>
    </location>
</feature>
<dbReference type="GO" id="GO:0004674">
    <property type="term" value="F:protein serine/threonine kinase activity"/>
    <property type="evidence" value="ECO:0007669"/>
    <property type="project" value="UniProtKB-KW"/>
</dbReference>
<keyword evidence="6 18" id="KW-0732">Signal</keyword>
<accession>A0A5N6L649</accession>
<evidence type="ECO:0000256" key="12">
    <source>
        <dbReference type="ARBA" id="ARBA00023157"/>
    </source>
</evidence>
<dbReference type="GO" id="GO:0030247">
    <property type="term" value="F:polysaccharide binding"/>
    <property type="evidence" value="ECO:0007669"/>
    <property type="project" value="InterPro"/>
</dbReference>
<dbReference type="PROSITE" id="PS50011">
    <property type="entry name" value="PROTEIN_KINASE_DOM"/>
    <property type="match status" value="1"/>
</dbReference>
<keyword evidence="13" id="KW-0325">Glycoprotein</keyword>
<keyword evidence="22" id="KW-1185">Reference proteome</keyword>
<dbReference type="PROSITE" id="PS01186">
    <property type="entry name" value="EGF_2"/>
    <property type="match status" value="1"/>
</dbReference>
<keyword evidence="12 16" id="KW-1015">Disulfide bond</keyword>
<evidence type="ECO:0000256" key="1">
    <source>
        <dbReference type="ARBA" id="ARBA00004479"/>
    </source>
</evidence>
<feature type="domain" description="EGF-like" evidence="20">
    <location>
        <begin position="299"/>
        <end position="342"/>
    </location>
</feature>
<evidence type="ECO:0000313" key="21">
    <source>
        <dbReference type="EMBL" id="KAB9659509.1"/>
    </source>
</evidence>
<protein>
    <recommendedName>
        <fullName evidence="23">Protein kinase domain-containing protein</fullName>
    </recommendedName>
</protein>
<dbReference type="InterPro" id="IPR049883">
    <property type="entry name" value="NOTCH1_EGF-like"/>
</dbReference>
<dbReference type="FunFam" id="3.30.200.20:FF:000043">
    <property type="entry name" value="Wall-associated receptor kinase 2"/>
    <property type="match status" value="1"/>
</dbReference>
<dbReference type="Gene3D" id="3.30.200.20">
    <property type="entry name" value="Phosphorylase Kinase, domain 1"/>
    <property type="match status" value="1"/>
</dbReference>
<dbReference type="PANTHER" id="PTHR27005:SF280">
    <property type="entry name" value="WALL-ASSOCIATED RECEPTOR KINASE-LIKE 8"/>
    <property type="match status" value="1"/>
</dbReference>
<dbReference type="FunFam" id="1.10.510.10:FF:000084">
    <property type="entry name" value="Wall-associated receptor kinase 2"/>
    <property type="match status" value="1"/>
</dbReference>
<evidence type="ECO:0000256" key="7">
    <source>
        <dbReference type="ARBA" id="ARBA00022741"/>
    </source>
</evidence>
<feature type="disulfide bond" evidence="16">
    <location>
        <begin position="264"/>
        <end position="281"/>
    </location>
</feature>
<dbReference type="GO" id="GO:0005524">
    <property type="term" value="F:ATP binding"/>
    <property type="evidence" value="ECO:0007669"/>
    <property type="project" value="UniProtKB-KW"/>
</dbReference>
<dbReference type="Gene3D" id="1.10.510.10">
    <property type="entry name" value="Transferase(Phosphotransferase) domain 1"/>
    <property type="match status" value="1"/>
</dbReference>
<gene>
    <name evidence="21" type="ORF">FH972_027055</name>
</gene>
<comment type="catalytic activity">
    <reaction evidence="14">
        <text>L-seryl-[protein] + ATP = O-phospho-L-seryl-[protein] + ADP + H(+)</text>
        <dbReference type="Rhea" id="RHEA:17989"/>
        <dbReference type="Rhea" id="RHEA-COMP:9863"/>
        <dbReference type="Rhea" id="RHEA-COMP:11604"/>
        <dbReference type="ChEBI" id="CHEBI:15378"/>
        <dbReference type="ChEBI" id="CHEBI:29999"/>
        <dbReference type="ChEBI" id="CHEBI:30616"/>
        <dbReference type="ChEBI" id="CHEBI:83421"/>
        <dbReference type="ChEBI" id="CHEBI:456216"/>
    </reaction>
</comment>
<dbReference type="Pfam" id="PF07645">
    <property type="entry name" value="EGF_CA"/>
    <property type="match status" value="1"/>
</dbReference>
<sequence length="747" mass="82817">MVGAMGFQYLMLVQLTWVGVLLISGTGAAGVAAQLARPNCPDRCGDVEIPFPFGIAEGCYLNGNFNLSCDHSSGVVHTGRNINITNISIEEGQLDISMYVAHQCFDESGFLQTNIKSNRSLSLTAGSAFTVSYTQNVFVAVGCDTYSYFNGFTSNDSFSMGCLSRCTNIPGVVDGSCSGLGCCKVEIPPGLKYFTLEAFSFGNHSEIWSFNPCSYAFVVKQDQFNFSADDLYTLKDKEALPMVLDWAIGDEICENAQSNSNFVCGGNSTCYDPENSSGYRCKCKLGYDGNPYLRDGCQDIDECSKNLDNCDKETQLCNNSPGGFYCSCLEGYEGDYNGTSCHAKVNKSNVINIALGISFGLLVLLAGGWWSSKVVKKRRMIRQKNIFFKRNGGLLLQQQLSSHEANVENTKLFNSKDLEKATDHFNVNRILGQGGQGTVYKGMLADGRIVVVKKSKVVDEGKLKEFINEVVILSQINHRNVVKLIGCCLETEVPLLVYEYVPNGTLSQYVNGQNEEFPLTWDIRLRIVAEIAGAFFYLHSVASIPIYPRDIKSTNILLDDKYRAKVADFGTSRSITIDQTHLTTLVHGTFGHLDPEYFQSSQFTEKSDVYSFGVILAELLIGEKAISSTRTQESKSLATYFIQSVEENNLFDIIDSQVLKEGKKEEIIAVAKLAKRCLDLNGKKRPTMREVAMELEKARMLQKAPKLQQNYEEHEYVQEVVYKPWEASTPSTMSTLSIDTQPLVSFQ</sequence>
<keyword evidence="4" id="KW-0808">Transferase</keyword>
<dbReference type="SMART" id="SM00179">
    <property type="entry name" value="EGF_CA"/>
    <property type="match status" value="1"/>
</dbReference>
<dbReference type="GO" id="GO:0005509">
    <property type="term" value="F:calcium ion binding"/>
    <property type="evidence" value="ECO:0007669"/>
    <property type="project" value="InterPro"/>
</dbReference>
<evidence type="ECO:0000256" key="16">
    <source>
        <dbReference type="PROSITE-ProRule" id="PRU00076"/>
    </source>
</evidence>
<comment type="caution">
    <text evidence="21">The sequence shown here is derived from an EMBL/GenBank/DDBJ whole genome shotgun (WGS) entry which is preliminary data.</text>
</comment>
<dbReference type="InterPro" id="IPR000742">
    <property type="entry name" value="EGF"/>
</dbReference>
<dbReference type="AlphaFoldDB" id="A0A5N6L649"/>
<dbReference type="GO" id="GO:0007166">
    <property type="term" value="P:cell surface receptor signaling pathway"/>
    <property type="evidence" value="ECO:0007669"/>
    <property type="project" value="InterPro"/>
</dbReference>
<evidence type="ECO:0000256" key="9">
    <source>
        <dbReference type="ARBA" id="ARBA00022840"/>
    </source>
</evidence>
<dbReference type="PROSITE" id="PS00010">
    <property type="entry name" value="ASX_HYDROXYL"/>
    <property type="match status" value="1"/>
</dbReference>
<feature type="chain" id="PRO_5024452782" description="Protein kinase domain-containing protein" evidence="18">
    <location>
        <begin position="34"/>
        <end position="747"/>
    </location>
</feature>
<feature type="domain" description="EGF-like" evidence="20">
    <location>
        <begin position="255"/>
        <end position="298"/>
    </location>
</feature>
<dbReference type="PROSITE" id="PS01187">
    <property type="entry name" value="EGF_CA"/>
    <property type="match status" value="1"/>
</dbReference>
<dbReference type="Proteomes" id="UP000327013">
    <property type="component" value="Unassembled WGS sequence"/>
</dbReference>
<name>A0A5N6L649_9ROSI</name>
<reference evidence="21 22" key="1">
    <citation type="submission" date="2019-06" db="EMBL/GenBank/DDBJ databases">
        <title>A chromosomal-level reference genome of Carpinus fangiana (Coryloideae, Betulaceae).</title>
        <authorList>
            <person name="Yang X."/>
            <person name="Wang Z."/>
            <person name="Zhang L."/>
            <person name="Hao G."/>
            <person name="Liu J."/>
            <person name="Yang Y."/>
        </authorList>
    </citation>
    <scope>NUCLEOTIDE SEQUENCE [LARGE SCALE GENOMIC DNA]</scope>
    <source>
        <strain evidence="21">Cfa_2016G</strain>
        <tissue evidence="21">Leaf</tissue>
    </source>
</reference>
<evidence type="ECO:0000259" key="19">
    <source>
        <dbReference type="PROSITE" id="PS50011"/>
    </source>
</evidence>
<dbReference type="InterPro" id="IPR001881">
    <property type="entry name" value="EGF-like_Ca-bd_dom"/>
</dbReference>
<dbReference type="InterPro" id="IPR000719">
    <property type="entry name" value="Prot_kinase_dom"/>
</dbReference>
<evidence type="ECO:0000256" key="3">
    <source>
        <dbReference type="ARBA" id="ARBA00022536"/>
    </source>
</evidence>
<dbReference type="Pfam" id="PF13947">
    <property type="entry name" value="GUB_WAK_bind"/>
    <property type="match status" value="1"/>
</dbReference>
<evidence type="ECO:0000256" key="17">
    <source>
        <dbReference type="SAM" id="Phobius"/>
    </source>
</evidence>
<evidence type="ECO:0000256" key="8">
    <source>
        <dbReference type="ARBA" id="ARBA00022777"/>
    </source>
</evidence>
<proteinExistence type="predicted"/>
<evidence type="ECO:0000256" key="11">
    <source>
        <dbReference type="ARBA" id="ARBA00023136"/>
    </source>
</evidence>
<keyword evidence="11 17" id="KW-0472">Membrane</keyword>
<evidence type="ECO:0000256" key="2">
    <source>
        <dbReference type="ARBA" id="ARBA00022527"/>
    </source>
</evidence>
<keyword evidence="7" id="KW-0547">Nucleotide-binding</keyword>
<dbReference type="PANTHER" id="PTHR27005">
    <property type="entry name" value="WALL-ASSOCIATED RECEPTOR KINASE-LIKE 21"/>
    <property type="match status" value="1"/>
</dbReference>
<dbReference type="CDD" id="cd00054">
    <property type="entry name" value="EGF_CA"/>
    <property type="match status" value="1"/>
</dbReference>
<dbReference type="InterPro" id="IPR000152">
    <property type="entry name" value="EGF-type_Asp/Asn_hydroxyl_site"/>
</dbReference>
<keyword evidence="9" id="KW-0067">ATP-binding</keyword>
<dbReference type="SUPFAM" id="SSF57196">
    <property type="entry name" value="EGF/Laminin"/>
    <property type="match status" value="1"/>
</dbReference>
<evidence type="ECO:0000259" key="20">
    <source>
        <dbReference type="PROSITE" id="PS50026"/>
    </source>
</evidence>
<evidence type="ECO:0000256" key="6">
    <source>
        <dbReference type="ARBA" id="ARBA00022729"/>
    </source>
</evidence>
<dbReference type="SUPFAM" id="SSF56112">
    <property type="entry name" value="Protein kinase-like (PK-like)"/>
    <property type="match status" value="1"/>
</dbReference>
<dbReference type="InterPro" id="IPR045274">
    <property type="entry name" value="WAK-like"/>
</dbReference>